<feature type="compositionally biased region" description="Polar residues" evidence="1">
    <location>
        <begin position="16"/>
        <end position="30"/>
    </location>
</feature>
<evidence type="ECO:0000256" key="1">
    <source>
        <dbReference type="SAM" id="MobiDB-lite"/>
    </source>
</evidence>
<proteinExistence type="predicted"/>
<dbReference type="RefSeq" id="WP_164853260.1">
    <property type="nucleotide sequence ID" value="NZ_CP026095.1"/>
</dbReference>
<protein>
    <submittedName>
        <fullName evidence="2">Uncharacterized protein</fullName>
    </submittedName>
</protein>
<evidence type="ECO:0000313" key="2">
    <source>
        <dbReference type="EMBL" id="AZV44054.1"/>
    </source>
</evidence>
<dbReference type="AlphaFoldDB" id="A0A3T0KV15"/>
<dbReference type="Proteomes" id="UP000283095">
    <property type="component" value="Chromosome"/>
</dbReference>
<organism evidence="2 3">
    <name type="scientific">Peribacillus asahii</name>
    <dbReference type="NCBI Taxonomy" id="228899"/>
    <lineage>
        <taxon>Bacteria</taxon>
        <taxon>Bacillati</taxon>
        <taxon>Bacillota</taxon>
        <taxon>Bacilli</taxon>
        <taxon>Bacillales</taxon>
        <taxon>Bacillaceae</taxon>
        <taxon>Peribacillus</taxon>
    </lineage>
</organism>
<feature type="compositionally biased region" description="Low complexity" evidence="1">
    <location>
        <begin position="1"/>
        <end position="10"/>
    </location>
</feature>
<sequence length="53" mass="6003">MTNQQNQNNEKQQKKSVSTQSVFEENNTDNALGYGDTDPNARVLNNMTNKTNQ</sequence>
<feature type="compositionally biased region" description="Polar residues" evidence="1">
    <location>
        <begin position="43"/>
        <end position="53"/>
    </location>
</feature>
<reference evidence="2 3" key="1">
    <citation type="submission" date="2018-01" db="EMBL/GenBank/DDBJ databases">
        <title>Bacillus asahii Genome sequencing and assembly.</title>
        <authorList>
            <person name="Jiang H."/>
            <person name="Feng Y."/>
            <person name="Zhao F."/>
            <person name="Lin X."/>
        </authorList>
    </citation>
    <scope>NUCLEOTIDE SEQUENCE [LARGE SCALE GENOMIC DNA]</scope>
    <source>
        <strain evidence="2 3">OM18</strain>
    </source>
</reference>
<evidence type="ECO:0000313" key="3">
    <source>
        <dbReference type="Proteomes" id="UP000283095"/>
    </source>
</evidence>
<name>A0A3T0KV15_9BACI</name>
<accession>A0A3T0KV15</accession>
<feature type="region of interest" description="Disordered" evidence="1">
    <location>
        <begin position="1"/>
        <end position="53"/>
    </location>
</feature>
<dbReference type="KEGG" id="pasa:BAOM_3445"/>
<dbReference type="EMBL" id="CP026095">
    <property type="protein sequence ID" value="AZV44054.1"/>
    <property type="molecule type" value="Genomic_DNA"/>
</dbReference>
<gene>
    <name evidence="2" type="ORF">BAOM_3445</name>
</gene>